<keyword evidence="1" id="KW-0175">Coiled coil</keyword>
<feature type="coiled-coil region" evidence="1">
    <location>
        <begin position="185"/>
        <end position="219"/>
    </location>
</feature>
<feature type="transmembrane region" description="Helical" evidence="2">
    <location>
        <begin position="137"/>
        <end position="160"/>
    </location>
</feature>
<keyword evidence="5" id="KW-1185">Reference proteome</keyword>
<sequence>MKAFFLSLLFASSLSVVNAQETATEEAKASSKLQSQFNNLKSNANSYREGSNEYKVVSVSALDSFWSSVERNLKATEGQLEKARSGSREEIEEAQAEIEAQKKQIEALKTDNALKDEEVKKSDSISVFGIFYIPKEAFVILMFSVIAVLVLILAVVYFQFKNSKKVTDEKKRAYDEIDMELNEVKKNARERELRLKRDLQTEMNRIEELNQEISTLQKKVTA</sequence>
<organism evidence="4 5">
    <name type="scientific">Pontibacter locisalis</name>
    <dbReference type="NCBI Taxonomy" id="1719035"/>
    <lineage>
        <taxon>Bacteria</taxon>
        <taxon>Pseudomonadati</taxon>
        <taxon>Bacteroidota</taxon>
        <taxon>Cytophagia</taxon>
        <taxon>Cytophagales</taxon>
        <taxon>Hymenobacteraceae</taxon>
        <taxon>Pontibacter</taxon>
    </lineage>
</organism>
<evidence type="ECO:0000313" key="5">
    <source>
        <dbReference type="Proteomes" id="UP001597544"/>
    </source>
</evidence>
<name>A0ABW5IR89_9BACT</name>
<dbReference type="SUPFAM" id="SSF58100">
    <property type="entry name" value="Bacterial hemolysins"/>
    <property type="match status" value="1"/>
</dbReference>
<dbReference type="Proteomes" id="UP001597544">
    <property type="component" value="Unassembled WGS sequence"/>
</dbReference>
<evidence type="ECO:0000256" key="2">
    <source>
        <dbReference type="SAM" id="Phobius"/>
    </source>
</evidence>
<keyword evidence="2" id="KW-0812">Transmembrane</keyword>
<keyword evidence="2" id="KW-1133">Transmembrane helix</keyword>
<feature type="coiled-coil region" evidence="1">
    <location>
        <begin position="77"/>
        <end position="118"/>
    </location>
</feature>
<proteinExistence type="predicted"/>
<dbReference type="Gene3D" id="1.20.1170.10">
    <property type="match status" value="1"/>
</dbReference>
<evidence type="ECO:0000256" key="3">
    <source>
        <dbReference type="SAM" id="SignalP"/>
    </source>
</evidence>
<dbReference type="EMBL" id="JBHULU010000021">
    <property type="protein sequence ID" value="MFD2515517.1"/>
    <property type="molecule type" value="Genomic_DNA"/>
</dbReference>
<comment type="caution">
    <text evidence="4">The sequence shown here is derived from an EMBL/GenBank/DDBJ whole genome shotgun (WGS) entry which is preliminary data.</text>
</comment>
<protein>
    <submittedName>
        <fullName evidence="4">Uncharacterized protein</fullName>
    </submittedName>
</protein>
<feature type="signal peptide" evidence="3">
    <location>
        <begin position="1"/>
        <end position="19"/>
    </location>
</feature>
<dbReference type="RefSeq" id="WP_377510403.1">
    <property type="nucleotide sequence ID" value="NZ_JBHULU010000021.1"/>
</dbReference>
<accession>A0ABW5IR89</accession>
<gene>
    <name evidence="4" type="ORF">ACFSRY_16710</name>
</gene>
<evidence type="ECO:0000256" key="1">
    <source>
        <dbReference type="SAM" id="Coils"/>
    </source>
</evidence>
<keyword evidence="3" id="KW-0732">Signal</keyword>
<reference evidence="5" key="1">
    <citation type="journal article" date="2019" name="Int. J. Syst. Evol. Microbiol.">
        <title>The Global Catalogue of Microorganisms (GCM) 10K type strain sequencing project: providing services to taxonomists for standard genome sequencing and annotation.</title>
        <authorList>
            <consortium name="The Broad Institute Genomics Platform"/>
            <consortium name="The Broad Institute Genome Sequencing Center for Infectious Disease"/>
            <person name="Wu L."/>
            <person name="Ma J."/>
        </authorList>
    </citation>
    <scope>NUCLEOTIDE SEQUENCE [LARGE SCALE GENOMIC DNA]</scope>
    <source>
        <strain evidence="5">KCTC 42498</strain>
    </source>
</reference>
<evidence type="ECO:0000313" key="4">
    <source>
        <dbReference type="EMBL" id="MFD2515517.1"/>
    </source>
</evidence>
<keyword evidence="2" id="KW-0472">Membrane</keyword>
<feature type="chain" id="PRO_5047187725" evidence="3">
    <location>
        <begin position="20"/>
        <end position="222"/>
    </location>
</feature>